<evidence type="ECO:0000313" key="1">
    <source>
        <dbReference type="EMBL" id="SVB00617.1"/>
    </source>
</evidence>
<dbReference type="AlphaFoldDB" id="A0A382AHZ8"/>
<protein>
    <recommendedName>
        <fullName evidence="2">Tetratricopeptide repeat-like domain-containing protein</fullName>
    </recommendedName>
</protein>
<name>A0A382AHZ8_9ZZZZ</name>
<dbReference type="EMBL" id="UINC01025299">
    <property type="protein sequence ID" value="SVB00617.1"/>
    <property type="molecule type" value="Genomic_DNA"/>
</dbReference>
<dbReference type="SUPFAM" id="SSF48452">
    <property type="entry name" value="TPR-like"/>
    <property type="match status" value="1"/>
</dbReference>
<organism evidence="1">
    <name type="scientific">marine metagenome</name>
    <dbReference type="NCBI Taxonomy" id="408172"/>
    <lineage>
        <taxon>unclassified sequences</taxon>
        <taxon>metagenomes</taxon>
        <taxon>ecological metagenomes</taxon>
    </lineage>
</organism>
<proteinExistence type="predicted"/>
<reference evidence="1" key="1">
    <citation type="submission" date="2018-05" db="EMBL/GenBank/DDBJ databases">
        <authorList>
            <person name="Lanie J.A."/>
            <person name="Ng W.-L."/>
            <person name="Kazmierczak K.M."/>
            <person name="Andrzejewski T.M."/>
            <person name="Davidsen T.M."/>
            <person name="Wayne K.J."/>
            <person name="Tettelin H."/>
            <person name="Glass J.I."/>
            <person name="Rusch D."/>
            <person name="Podicherti R."/>
            <person name="Tsui H.-C.T."/>
            <person name="Winkler M.E."/>
        </authorList>
    </citation>
    <scope>NUCLEOTIDE SEQUENCE</scope>
</reference>
<sequence>MPALLSKLEQEPAKFSTLHKLINKYTDMNEKVLAKEKINAILDADIDSAGTAAFLLVSFNAHETNDPTALIKYADENLDNGYTENALSKAKNILRNKGDNPEFEAEIYLRYIELLKEPTPGTLNGFAWRMSELDLNLEIALEKIISGIENTTDLDQKYMFIDTKAEVLWKMGRVEEALMEIEICVKGKPEDKYYREQKEKFQHFMKKGDSISL</sequence>
<gene>
    <name evidence="1" type="ORF">METZ01_LOCUS153471</name>
</gene>
<dbReference type="InterPro" id="IPR011990">
    <property type="entry name" value="TPR-like_helical_dom_sf"/>
</dbReference>
<accession>A0A382AHZ8</accession>
<evidence type="ECO:0008006" key="2">
    <source>
        <dbReference type="Google" id="ProtNLM"/>
    </source>
</evidence>